<feature type="compositionally biased region" description="Basic and acidic residues" evidence="1">
    <location>
        <begin position="30"/>
        <end position="44"/>
    </location>
</feature>
<feature type="compositionally biased region" description="Polar residues" evidence="1">
    <location>
        <begin position="7"/>
        <end position="24"/>
    </location>
</feature>
<gene>
    <name evidence="2" type="ORF">EYF80_057655</name>
</gene>
<proteinExistence type="predicted"/>
<feature type="region of interest" description="Disordered" evidence="1">
    <location>
        <begin position="1"/>
        <end position="47"/>
    </location>
</feature>
<evidence type="ECO:0000256" key="1">
    <source>
        <dbReference type="SAM" id="MobiDB-lite"/>
    </source>
</evidence>
<keyword evidence="3" id="KW-1185">Reference proteome</keyword>
<sequence>MAGERAGSQSTSRASPSTRETPGSLSPEPGQREIRKGSKREAEAQRASCLQSIGLTREEVGLAEYAGDMWSIF</sequence>
<dbReference type="Proteomes" id="UP000314294">
    <property type="component" value="Unassembled WGS sequence"/>
</dbReference>
<reference evidence="2 3" key="1">
    <citation type="submission" date="2019-03" db="EMBL/GenBank/DDBJ databases">
        <title>First draft genome of Liparis tanakae, snailfish: a comprehensive survey of snailfish specific genes.</title>
        <authorList>
            <person name="Kim W."/>
            <person name="Song I."/>
            <person name="Jeong J.-H."/>
            <person name="Kim D."/>
            <person name="Kim S."/>
            <person name="Ryu S."/>
            <person name="Song J.Y."/>
            <person name="Lee S.K."/>
        </authorList>
    </citation>
    <scope>NUCLEOTIDE SEQUENCE [LARGE SCALE GENOMIC DNA]</scope>
    <source>
        <tissue evidence="2">Muscle</tissue>
    </source>
</reference>
<comment type="caution">
    <text evidence="2">The sequence shown here is derived from an EMBL/GenBank/DDBJ whole genome shotgun (WGS) entry which is preliminary data.</text>
</comment>
<name>A0A4Z2ETR4_9TELE</name>
<dbReference type="AlphaFoldDB" id="A0A4Z2ETR4"/>
<accession>A0A4Z2ETR4</accession>
<evidence type="ECO:0000313" key="3">
    <source>
        <dbReference type="Proteomes" id="UP000314294"/>
    </source>
</evidence>
<evidence type="ECO:0000313" key="2">
    <source>
        <dbReference type="EMBL" id="TNN32188.1"/>
    </source>
</evidence>
<protein>
    <submittedName>
        <fullName evidence="2">Uncharacterized protein</fullName>
    </submittedName>
</protein>
<organism evidence="2 3">
    <name type="scientific">Liparis tanakae</name>
    <name type="common">Tanaka's snailfish</name>
    <dbReference type="NCBI Taxonomy" id="230148"/>
    <lineage>
        <taxon>Eukaryota</taxon>
        <taxon>Metazoa</taxon>
        <taxon>Chordata</taxon>
        <taxon>Craniata</taxon>
        <taxon>Vertebrata</taxon>
        <taxon>Euteleostomi</taxon>
        <taxon>Actinopterygii</taxon>
        <taxon>Neopterygii</taxon>
        <taxon>Teleostei</taxon>
        <taxon>Neoteleostei</taxon>
        <taxon>Acanthomorphata</taxon>
        <taxon>Eupercaria</taxon>
        <taxon>Perciformes</taxon>
        <taxon>Cottioidei</taxon>
        <taxon>Cottales</taxon>
        <taxon>Liparidae</taxon>
        <taxon>Liparis</taxon>
    </lineage>
</organism>
<dbReference type="EMBL" id="SRLO01002856">
    <property type="protein sequence ID" value="TNN32188.1"/>
    <property type="molecule type" value="Genomic_DNA"/>
</dbReference>